<organism evidence="1">
    <name type="scientific">Eremomyces bilateralis CBS 781.70</name>
    <dbReference type="NCBI Taxonomy" id="1392243"/>
    <lineage>
        <taxon>Eukaryota</taxon>
        <taxon>Fungi</taxon>
        <taxon>Dikarya</taxon>
        <taxon>Ascomycota</taxon>
        <taxon>Pezizomycotina</taxon>
        <taxon>Dothideomycetes</taxon>
        <taxon>Dothideomycetes incertae sedis</taxon>
        <taxon>Eremomycetales</taxon>
        <taxon>Eremomycetaceae</taxon>
        <taxon>Eremomyces</taxon>
    </lineage>
</organism>
<dbReference type="EMBL" id="ML975159">
    <property type="protein sequence ID" value="KAF1811968.1"/>
    <property type="molecule type" value="Genomic_DNA"/>
</dbReference>
<dbReference type="GeneID" id="54421877"/>
<reference evidence="3" key="2">
    <citation type="submission" date="2020-04" db="EMBL/GenBank/DDBJ databases">
        <authorList>
            <consortium name="NCBI Genome Project"/>
        </authorList>
    </citation>
    <scope>NUCLEOTIDE SEQUENCE</scope>
    <source>
        <strain evidence="3">CBS 781.70</strain>
    </source>
</reference>
<protein>
    <submittedName>
        <fullName evidence="1 3">Uncharacterized protein</fullName>
    </submittedName>
</protein>
<evidence type="ECO:0000313" key="2">
    <source>
        <dbReference type="Proteomes" id="UP000504638"/>
    </source>
</evidence>
<reference evidence="1 3" key="1">
    <citation type="submission" date="2020-01" db="EMBL/GenBank/DDBJ databases">
        <authorList>
            <consortium name="DOE Joint Genome Institute"/>
            <person name="Haridas S."/>
            <person name="Albert R."/>
            <person name="Binder M."/>
            <person name="Bloem J."/>
            <person name="Labutti K."/>
            <person name="Salamov A."/>
            <person name="Andreopoulos B."/>
            <person name="Baker S.E."/>
            <person name="Barry K."/>
            <person name="Bills G."/>
            <person name="Bluhm B.H."/>
            <person name="Cannon C."/>
            <person name="Castanera R."/>
            <person name="Culley D.E."/>
            <person name="Daum C."/>
            <person name="Ezra D."/>
            <person name="Gonzalez J.B."/>
            <person name="Henrissat B."/>
            <person name="Kuo A."/>
            <person name="Liang C."/>
            <person name="Lipzen A."/>
            <person name="Lutzoni F."/>
            <person name="Magnuson J."/>
            <person name="Mondo S."/>
            <person name="Nolan M."/>
            <person name="Ohm R."/>
            <person name="Pangilinan J."/>
            <person name="Park H.-J."/>
            <person name="Ramirez L."/>
            <person name="Alfaro M."/>
            <person name="Sun H."/>
            <person name="Tritt A."/>
            <person name="Yoshinaga Y."/>
            <person name="Zwiers L.-H."/>
            <person name="Turgeon B.G."/>
            <person name="Goodwin S.B."/>
            <person name="Spatafora J.W."/>
            <person name="Crous P.W."/>
            <person name="Grigoriev I.V."/>
        </authorList>
    </citation>
    <scope>NUCLEOTIDE SEQUENCE</scope>
    <source>
        <strain evidence="1 3">CBS 781.70</strain>
    </source>
</reference>
<proteinExistence type="predicted"/>
<dbReference type="RefSeq" id="XP_033533599.1">
    <property type="nucleotide sequence ID" value="XM_033681307.1"/>
</dbReference>
<keyword evidence="2" id="KW-1185">Reference proteome</keyword>
<dbReference type="OrthoDB" id="5227693at2759"/>
<sequence length="608" mass="68648">MDEAPLALAALLIAVIALVNTIGQVLHQYYASADGYRRCSSAVIGSWARFTTRRFKWREFRFETIFATPHIFLDAAYDLQRIQTSPTAGPLLLLDGTPEMDRWEGLQTRKTAANAMTFAKETQGKSTTSEFFMNFEEQMRPSLARRAWSSRILSGFSAASESRTRNPRSEAFLQMRGDPVGNVMENEPVSWIPLMQCLQSYSSELRNAGLRVFQDTSSGGLRQGRVIVPAVRMTKKSWDFVPPDVLKPYAVSTIMDVAIMVQLLGMCWKTFKPEEGTLLAESDGSMVTSSLVKPLGTMLTFAKMDRRAEDERKLHGIVFSPVEGATLLGFGIIPADFGIAENVRVFSTEQWYQALSRLTKSKSDIIRSYPDSCINRAMLDFIAINCPVLRPNNTCITYLVKPSDQLDFSQPGIRGALRAFTNQLLHLNSTRESPEPFYSAILLHCSAILAHPRWGPLRGRPAFVMDRYSDDAMLDLLNKIHAAWYDMATYCIRTRHLCRSVLAAHLHAVMTDCQEHFAKVVRDESLEAAVDRDDRRPVRRKATAVYFTQCLPAVVQMCGGGVEKEKVEMFWVAMMFKGVFWHAIHNFDDRVVAVPPRYWESNLPVYIA</sequence>
<dbReference type="Proteomes" id="UP000504638">
    <property type="component" value="Unplaced"/>
</dbReference>
<gene>
    <name evidence="1 3" type="ORF">P152DRAFT_474207</name>
</gene>
<dbReference type="AlphaFoldDB" id="A0A6G1G1S3"/>
<evidence type="ECO:0000313" key="1">
    <source>
        <dbReference type="EMBL" id="KAF1811968.1"/>
    </source>
</evidence>
<name>A0A6G1G1S3_9PEZI</name>
<evidence type="ECO:0000313" key="3">
    <source>
        <dbReference type="RefSeq" id="XP_033533599.1"/>
    </source>
</evidence>
<reference evidence="3" key="3">
    <citation type="submission" date="2025-04" db="UniProtKB">
        <authorList>
            <consortium name="RefSeq"/>
        </authorList>
    </citation>
    <scope>IDENTIFICATION</scope>
    <source>
        <strain evidence="3">CBS 781.70</strain>
    </source>
</reference>
<accession>A0A6G1G1S3</accession>